<feature type="region of interest" description="Disordered" evidence="1">
    <location>
        <begin position="521"/>
        <end position="555"/>
    </location>
</feature>
<dbReference type="Proteomes" id="UP000601435">
    <property type="component" value="Unassembled WGS sequence"/>
</dbReference>
<dbReference type="OrthoDB" id="440601at2759"/>
<comment type="caution">
    <text evidence="2">The sequence shown here is derived from an EMBL/GenBank/DDBJ whole genome shotgun (WGS) entry which is preliminary data.</text>
</comment>
<evidence type="ECO:0000256" key="1">
    <source>
        <dbReference type="SAM" id="MobiDB-lite"/>
    </source>
</evidence>
<evidence type="ECO:0000313" key="2">
    <source>
        <dbReference type="EMBL" id="CAE7854188.1"/>
    </source>
</evidence>
<feature type="compositionally biased region" description="Acidic residues" evidence="1">
    <location>
        <begin position="108"/>
        <end position="125"/>
    </location>
</feature>
<feature type="compositionally biased region" description="Basic residues" evidence="1">
    <location>
        <begin position="363"/>
        <end position="384"/>
    </location>
</feature>
<gene>
    <name evidence="2" type="ORF">SNEC2469_LOCUS26716</name>
</gene>
<feature type="region of interest" description="Disordered" evidence="1">
    <location>
        <begin position="105"/>
        <end position="132"/>
    </location>
</feature>
<protein>
    <submittedName>
        <fullName evidence="2">Uncharacterized protein</fullName>
    </submittedName>
</protein>
<organism evidence="2 3">
    <name type="scientific">Symbiodinium necroappetens</name>
    <dbReference type="NCBI Taxonomy" id="1628268"/>
    <lineage>
        <taxon>Eukaryota</taxon>
        <taxon>Sar</taxon>
        <taxon>Alveolata</taxon>
        <taxon>Dinophyceae</taxon>
        <taxon>Suessiales</taxon>
        <taxon>Symbiodiniaceae</taxon>
        <taxon>Symbiodinium</taxon>
    </lineage>
</organism>
<accession>A0A813A836</accession>
<dbReference type="EMBL" id="CAJNJA010054995">
    <property type="protein sequence ID" value="CAE7854188.1"/>
    <property type="molecule type" value="Genomic_DNA"/>
</dbReference>
<feature type="compositionally biased region" description="Basic and acidic residues" evidence="1">
    <location>
        <begin position="284"/>
        <end position="298"/>
    </location>
</feature>
<feature type="compositionally biased region" description="Basic residues" evidence="1">
    <location>
        <begin position="539"/>
        <end position="549"/>
    </location>
</feature>
<feature type="compositionally biased region" description="Low complexity" evidence="1">
    <location>
        <begin position="254"/>
        <end position="268"/>
    </location>
</feature>
<reference evidence="2" key="1">
    <citation type="submission" date="2021-02" db="EMBL/GenBank/DDBJ databases">
        <authorList>
            <person name="Dougan E. K."/>
            <person name="Rhodes N."/>
            <person name="Thang M."/>
            <person name="Chan C."/>
        </authorList>
    </citation>
    <scope>NUCLEOTIDE SEQUENCE</scope>
</reference>
<sequence>MPGDQSLASAWESCSAVRGRFRRELPWLQWPIPGKDAKPGPASSSPDPHFPCTRALELNAAVLTKMLDVFSGEFLDIAFLTKQDPAVAELFRRVEAIRANIQAQQMEVDGDEADDADLYEDDGGGDDLPALADARAEDGGMAAEAEEAEAMEAEAVEAKAVETKPVETTDMETTNEETTKEETVGDVAMNRYRSKRSIGSIESVTDLASPGASTTSSEFAIPTEMTEEQKEELAQVLEQINQLNLERNGPSVLSPASTESPTPSATTPVVTNAEVPGNAYAGPHHTDESDDKTGKGGKEPISPDQVETQVPEDFSSGTVSSSPTSVVTPSPTVVAPPSFTPDKVDRAVTVTVTPAMQREKAASKRVKGRRGPGKRGSKCKRVRKARDSGARSSKDIVDVGADEALVKKGAAKATAKAKAKSKKEKPVPAPADGAAKDEPRPRKGRKPKVPEGESPDHDVQRHIWLSETRWVYEILPNQKFGCGGCRFLWFGCKACQKETFRGRNCEQMKEDPAYLEGLAAASGEAPEATEEIPAVRAPTRAKKAKKAKNSPKGDV</sequence>
<keyword evidence="3" id="KW-1185">Reference proteome</keyword>
<dbReference type="AlphaFoldDB" id="A0A813A836"/>
<feature type="region of interest" description="Disordered" evidence="1">
    <location>
        <begin position="248"/>
        <end position="393"/>
    </location>
</feature>
<feature type="compositionally biased region" description="Basic and acidic residues" evidence="1">
    <location>
        <begin position="448"/>
        <end position="459"/>
    </location>
</feature>
<feature type="region of interest" description="Disordered" evidence="1">
    <location>
        <begin position="416"/>
        <end position="459"/>
    </location>
</feature>
<name>A0A813A836_9DINO</name>
<proteinExistence type="predicted"/>
<evidence type="ECO:0000313" key="3">
    <source>
        <dbReference type="Proteomes" id="UP000601435"/>
    </source>
</evidence>
<feature type="compositionally biased region" description="Low complexity" evidence="1">
    <location>
        <begin position="315"/>
        <end position="341"/>
    </location>
</feature>